<organism evidence="3 4">
    <name type="scientific">Marichromatium gracile</name>
    <name type="common">Chromatium gracile</name>
    <dbReference type="NCBI Taxonomy" id="1048"/>
    <lineage>
        <taxon>Bacteria</taxon>
        <taxon>Pseudomonadati</taxon>
        <taxon>Pseudomonadota</taxon>
        <taxon>Gammaproteobacteria</taxon>
        <taxon>Chromatiales</taxon>
        <taxon>Chromatiaceae</taxon>
        <taxon>Marichromatium</taxon>
    </lineage>
</organism>
<reference evidence="3 4" key="1">
    <citation type="submission" date="2019-03" db="EMBL/GenBank/DDBJ databases">
        <title>Genomic Encyclopedia of Type Strains, Phase IV (KMG-IV): sequencing the most valuable type-strain genomes for metagenomic binning, comparative biology and taxonomic classification.</title>
        <authorList>
            <person name="Goeker M."/>
        </authorList>
    </citation>
    <scope>NUCLEOTIDE SEQUENCE [LARGE SCALE GENOMIC DNA]</scope>
    <source>
        <strain evidence="3 4">DSM 203</strain>
    </source>
</reference>
<comment type="caution">
    <text evidence="3">The sequence shown here is derived from an EMBL/GenBank/DDBJ whole genome shotgun (WGS) entry which is preliminary data.</text>
</comment>
<dbReference type="InterPro" id="IPR002509">
    <property type="entry name" value="NODB_dom"/>
</dbReference>
<dbReference type="InterPro" id="IPR011330">
    <property type="entry name" value="Glyco_hydro/deAcase_b/a-brl"/>
</dbReference>
<evidence type="ECO:0000313" key="4">
    <source>
        <dbReference type="Proteomes" id="UP000295247"/>
    </source>
</evidence>
<protein>
    <submittedName>
        <fullName evidence="3">Polysaccharide deacetylase</fullName>
    </submittedName>
</protein>
<dbReference type="GO" id="GO:0016810">
    <property type="term" value="F:hydrolase activity, acting on carbon-nitrogen (but not peptide) bonds"/>
    <property type="evidence" value="ECO:0007669"/>
    <property type="project" value="InterPro"/>
</dbReference>
<feature type="domain" description="NodB homology" evidence="2">
    <location>
        <begin position="66"/>
        <end position="255"/>
    </location>
</feature>
<dbReference type="PANTHER" id="PTHR34216">
    <property type="match status" value="1"/>
</dbReference>
<keyword evidence="1" id="KW-0732">Signal</keyword>
<name>A0A4R4AKH8_MARGR</name>
<dbReference type="EMBL" id="SMDC01000001">
    <property type="protein sequence ID" value="TCW39933.1"/>
    <property type="molecule type" value="Genomic_DNA"/>
</dbReference>
<dbReference type="PROSITE" id="PS51677">
    <property type="entry name" value="NODB"/>
    <property type="match status" value="1"/>
</dbReference>
<gene>
    <name evidence="3" type="ORF">EDC29_101349</name>
</gene>
<dbReference type="CDD" id="cd10918">
    <property type="entry name" value="CE4_NodB_like_5s_6s"/>
    <property type="match status" value="1"/>
</dbReference>
<dbReference type="GO" id="GO:0005975">
    <property type="term" value="P:carbohydrate metabolic process"/>
    <property type="evidence" value="ECO:0007669"/>
    <property type="project" value="InterPro"/>
</dbReference>
<dbReference type="InterPro" id="IPR051398">
    <property type="entry name" value="Polysacch_Deacetylase"/>
</dbReference>
<dbReference type="RefSeq" id="WP_132228303.1">
    <property type="nucleotide sequence ID" value="NZ_NRRH01000001.1"/>
</dbReference>
<accession>A0A4R4AKH8</accession>
<dbReference type="Pfam" id="PF01522">
    <property type="entry name" value="Polysacc_deac_1"/>
    <property type="match status" value="1"/>
</dbReference>
<dbReference type="SUPFAM" id="SSF88713">
    <property type="entry name" value="Glycoside hydrolase/deacetylase"/>
    <property type="match status" value="1"/>
</dbReference>
<evidence type="ECO:0000313" key="3">
    <source>
        <dbReference type="EMBL" id="TCW39933.1"/>
    </source>
</evidence>
<sequence length="255" mass="28001">MSEPRLSILMYHQVGDFAPMRAHRANYCDRRRFSAQMALLARLGYRVIGLDEALAGLRGERALAPRSVVLTFDDGYRNFVDHALPVLARHGFPATVYVISDWVGRRAEWFAKDPGRPVPELMDAAALREVHAAGITIGSHTANHVKLGECPPARQAEELGASRARLEDLLGAPVQHLCYPFGSFDHHTPGLAAAAGYRSATTCLRGAATRADHPLALPRKAISFGDDLLGFWWKVAVKHAPKPDLVSWRARLAGE</sequence>
<dbReference type="AlphaFoldDB" id="A0A4R4AKH8"/>
<evidence type="ECO:0000256" key="1">
    <source>
        <dbReference type="ARBA" id="ARBA00022729"/>
    </source>
</evidence>
<dbReference type="Gene3D" id="3.20.20.370">
    <property type="entry name" value="Glycoside hydrolase/deacetylase"/>
    <property type="match status" value="1"/>
</dbReference>
<proteinExistence type="predicted"/>
<evidence type="ECO:0000259" key="2">
    <source>
        <dbReference type="PROSITE" id="PS51677"/>
    </source>
</evidence>
<dbReference type="PANTHER" id="PTHR34216:SF7">
    <property type="entry name" value="POLY-BETA-1,6-N-ACETYL-D-GLUCOSAMINE N-DEACETYLASE"/>
    <property type="match status" value="1"/>
</dbReference>
<dbReference type="Proteomes" id="UP000295247">
    <property type="component" value="Unassembled WGS sequence"/>
</dbReference>